<dbReference type="PANTHER" id="PTHR30212">
    <property type="entry name" value="PROTEIN YIIM"/>
    <property type="match status" value="1"/>
</dbReference>
<feature type="compositionally biased region" description="Low complexity" evidence="1">
    <location>
        <begin position="175"/>
        <end position="192"/>
    </location>
</feature>
<feature type="compositionally biased region" description="Basic residues" evidence="1">
    <location>
        <begin position="203"/>
        <end position="219"/>
    </location>
</feature>
<evidence type="ECO:0000256" key="2">
    <source>
        <dbReference type="SAM" id="Phobius"/>
    </source>
</evidence>
<comment type="caution">
    <text evidence="4">The sequence shown here is derived from an EMBL/GenBank/DDBJ whole genome shotgun (WGS) entry which is preliminary data.</text>
</comment>
<name>A0ABW2TNT2_9PSEU</name>
<keyword evidence="5" id="KW-1185">Reference proteome</keyword>
<keyword evidence="2" id="KW-1133">Transmembrane helix</keyword>
<dbReference type="InterPro" id="IPR012675">
    <property type="entry name" value="Beta-grasp_dom_sf"/>
</dbReference>
<dbReference type="InterPro" id="IPR039261">
    <property type="entry name" value="FNR_nucleotide-bd"/>
</dbReference>
<protein>
    <submittedName>
        <fullName evidence="4">Flavin reductase family protein</fullName>
    </submittedName>
</protein>
<dbReference type="SUPFAM" id="SSF52343">
    <property type="entry name" value="Ferredoxin reductase-like, C-terminal NADP-linked domain"/>
    <property type="match status" value="1"/>
</dbReference>
<dbReference type="PROSITE" id="PS00197">
    <property type="entry name" value="2FE2S_FER_1"/>
    <property type="match status" value="1"/>
</dbReference>
<keyword evidence="2" id="KW-0472">Membrane</keyword>
<feature type="region of interest" description="Disordered" evidence="1">
    <location>
        <begin position="149"/>
        <end position="222"/>
    </location>
</feature>
<dbReference type="PANTHER" id="PTHR30212:SF2">
    <property type="entry name" value="PROTEIN YIIM"/>
    <property type="match status" value="1"/>
</dbReference>
<organism evidence="4 5">
    <name type="scientific">Actinokineospora soli</name>
    <dbReference type="NCBI Taxonomy" id="1048753"/>
    <lineage>
        <taxon>Bacteria</taxon>
        <taxon>Bacillati</taxon>
        <taxon>Actinomycetota</taxon>
        <taxon>Actinomycetes</taxon>
        <taxon>Pseudonocardiales</taxon>
        <taxon>Pseudonocardiaceae</taxon>
        <taxon>Actinokineospora</taxon>
    </lineage>
</organism>
<dbReference type="Gene3D" id="3.10.20.30">
    <property type="match status" value="1"/>
</dbReference>
<keyword evidence="2" id="KW-0812">Transmembrane</keyword>
<evidence type="ECO:0000256" key="1">
    <source>
        <dbReference type="SAM" id="MobiDB-lite"/>
    </source>
</evidence>
<feature type="transmembrane region" description="Helical" evidence="2">
    <location>
        <begin position="38"/>
        <end position="59"/>
    </location>
</feature>
<feature type="domain" description="2Fe-2S ferredoxin-type" evidence="3">
    <location>
        <begin position="350"/>
        <end position="434"/>
    </location>
</feature>
<dbReference type="Proteomes" id="UP001596512">
    <property type="component" value="Unassembled WGS sequence"/>
</dbReference>
<evidence type="ECO:0000313" key="5">
    <source>
        <dbReference type="Proteomes" id="UP001596512"/>
    </source>
</evidence>
<dbReference type="InterPro" id="IPR036010">
    <property type="entry name" value="2Fe-2S_ferredoxin-like_sf"/>
</dbReference>
<dbReference type="Gene3D" id="3.40.50.80">
    <property type="entry name" value="Nucleotide-binding domain of ferredoxin-NADP reductase (FNR) module"/>
    <property type="match status" value="1"/>
</dbReference>
<evidence type="ECO:0000313" key="4">
    <source>
        <dbReference type="EMBL" id="MFC7615465.1"/>
    </source>
</evidence>
<feature type="transmembrane region" description="Helical" evidence="2">
    <location>
        <begin position="96"/>
        <end position="114"/>
    </location>
</feature>
<accession>A0ABW2TNT2</accession>
<feature type="transmembrane region" description="Helical" evidence="2">
    <location>
        <begin position="225"/>
        <end position="247"/>
    </location>
</feature>
<reference evidence="5" key="1">
    <citation type="journal article" date="2019" name="Int. J. Syst. Evol. Microbiol.">
        <title>The Global Catalogue of Microorganisms (GCM) 10K type strain sequencing project: providing services to taxonomists for standard genome sequencing and annotation.</title>
        <authorList>
            <consortium name="The Broad Institute Genomics Platform"/>
            <consortium name="The Broad Institute Genome Sequencing Center for Infectious Disease"/>
            <person name="Wu L."/>
            <person name="Ma J."/>
        </authorList>
    </citation>
    <scope>NUCLEOTIDE SEQUENCE [LARGE SCALE GENOMIC DNA]</scope>
    <source>
        <strain evidence="5">JCM 17695</strain>
    </source>
</reference>
<dbReference type="InterPro" id="IPR001041">
    <property type="entry name" value="2Fe-2S_ferredoxin-type"/>
</dbReference>
<dbReference type="PROSITE" id="PS51085">
    <property type="entry name" value="2FE2S_FER_2"/>
    <property type="match status" value="1"/>
</dbReference>
<dbReference type="SUPFAM" id="SSF54292">
    <property type="entry name" value="2Fe-2S ferredoxin-like"/>
    <property type="match status" value="1"/>
</dbReference>
<evidence type="ECO:0000259" key="3">
    <source>
        <dbReference type="PROSITE" id="PS51085"/>
    </source>
</evidence>
<dbReference type="InterPro" id="IPR006058">
    <property type="entry name" value="2Fe2S_fd_BS"/>
</dbReference>
<dbReference type="CDD" id="cd00207">
    <property type="entry name" value="fer2"/>
    <property type="match status" value="1"/>
</dbReference>
<sequence>MLAVVATLAHLAALPLVAGLGIGWRQLVIPFTRADSAHAQACGVLAVDLLVAVTVTSWLRRRLAWRWWRRVHALALPLFALATAHGLLAGSTAGRWILASLLAALATGALVIRLRRNRTAAPEQPDAPLRLLIRATAWRPTACCPWNSPTPRARRCRGGNPARTSGSCCPAACGATTRSTATRPTATATASPCSGSPGPRLHGGAHHPPPRSPPRRRRAPQPLPLVDAPAYVFVAGGIGITPLLPMIRHVRSRPRPWHLVYLGRNPRTMAFLPAMHALDPRDVTIRFSDHDGITDLTDVIATAPRGAAVYSCGPESLLTDLSRLVATRPDLTLHVERFAATTPTTPGAACDLELRRTGAVVHVPPDRTLLEVVRTVRPDVPAHCKQGVCGSCRVTVLTGQPDHRDTLLTDHERAAGAMLLCVSRARTGSLTLDL</sequence>
<dbReference type="EMBL" id="JBHTEY010000004">
    <property type="protein sequence ID" value="MFC7615465.1"/>
    <property type="molecule type" value="Genomic_DNA"/>
</dbReference>
<feature type="transmembrane region" description="Helical" evidence="2">
    <location>
        <begin position="71"/>
        <end position="90"/>
    </location>
</feature>
<proteinExistence type="predicted"/>
<dbReference type="Pfam" id="PF00111">
    <property type="entry name" value="Fer2"/>
    <property type="match status" value="1"/>
</dbReference>
<gene>
    <name evidence="4" type="ORF">ACFQV2_20160</name>
</gene>
<dbReference type="InterPro" id="IPR052353">
    <property type="entry name" value="Benzoxazolinone_Detox_Enz"/>
</dbReference>